<dbReference type="Proteomes" id="UP001305869">
    <property type="component" value="Segment"/>
</dbReference>
<evidence type="ECO:0000313" key="2">
    <source>
        <dbReference type="Proteomes" id="UP001305869"/>
    </source>
</evidence>
<dbReference type="EMBL" id="OR613467">
    <property type="protein sequence ID" value="WNT44374.1"/>
    <property type="molecule type" value="Genomic_DNA"/>
</dbReference>
<keyword evidence="2" id="KW-1185">Reference proteome</keyword>
<name>A0AA96NFK4_9CAUD</name>
<proteinExistence type="predicted"/>
<sequence length="57" mass="5958">MKFHYSATAKATTDYIACDRTDKAPCGTTKRPNASGLCLTSIAEAVTCDKCLAALAS</sequence>
<organism evidence="1 2">
    <name type="scientific">Microbacterium phage Mabodamaca</name>
    <dbReference type="NCBI Taxonomy" id="3078574"/>
    <lineage>
        <taxon>Viruses</taxon>
        <taxon>Duplodnaviria</taxon>
        <taxon>Heunggongvirae</taxon>
        <taxon>Uroviricota</taxon>
        <taxon>Caudoviricetes</taxon>
        <taxon>Casidaviridae</taxon>
        <taxon>Mabodamacavirus</taxon>
        <taxon>Mabodamacavirus mabodamaca</taxon>
    </lineage>
</organism>
<gene>
    <name evidence="1" type="primary">58</name>
    <name evidence="1" type="ORF">SEA_MABODAMACA_58</name>
</gene>
<accession>A0AA96NFK4</accession>
<protein>
    <submittedName>
        <fullName evidence="1">Uncharacterized protein</fullName>
    </submittedName>
</protein>
<evidence type="ECO:0000313" key="1">
    <source>
        <dbReference type="EMBL" id="WNT44374.1"/>
    </source>
</evidence>
<reference evidence="1 2" key="1">
    <citation type="submission" date="2023-09" db="EMBL/GenBank/DDBJ databases">
        <authorList>
            <person name="Astacio K.C."/>
            <person name="Barreto J.C."/>
            <person name="Colon C.A."/>
            <person name="Dejesus A.I."/>
            <person name="Gragirenes D.A."/>
            <person name="Navarro A."/>
            <person name="Negron R.A."/>
            <person name="Nunez P.S."/>
            <person name="Ortiz C.A."/>
            <person name="Ortiz A.Y."/>
            <person name="Roman V.A."/>
            <person name="Sanchez M.A."/>
            <person name="Serrano K.M."/>
            <person name="Klyczek K."/>
            <person name="Ko C."/>
            <person name="Russell D.A."/>
            <person name="Jacobs-Sera D."/>
            <person name="Hatfull G.F."/>
        </authorList>
    </citation>
    <scope>NUCLEOTIDE SEQUENCE [LARGE SCALE GENOMIC DNA]</scope>
</reference>